<dbReference type="GO" id="GO:0005737">
    <property type="term" value="C:cytoplasm"/>
    <property type="evidence" value="ECO:0007669"/>
    <property type="project" value="TreeGrafter"/>
</dbReference>
<sequence>MNCKGRVAAPVDSAAADEASAVEEEPFEVARATGTLLSEPLVAPPSVKEEDECQGEKQQEDGDEVLLNVIRPDYERPPPPPPLQPLYPLGEDGKVQAAHSEVYEALKDFGYKSFRPEQEQAIMRILTGLSTLVVLSTGMGKSLCYQLPAYLYAQRSNSITLVVSPWSLMDDQLSGLSSKLSKEQREAASEKVKAGEVHVLLLSPEGLAGGGHSGFGCLPPADQLPPVAFACIDEAHCVSEWSHNFRPCYLRLCKVLRDRLGVRCLLGLVATATLSTALDIAQHLDITDQDGISVRLAAVPHNLQLSVSMDRDKDQALVSLLKGVPWCPHWHLFLDPEGGDLHELRRHIYAYTVDYYTVKKLVQKVFPPCKCRQIHQKQQDLARLPTCCRGVVPETDCRGASGGL</sequence>
<evidence type="ECO:0000256" key="4">
    <source>
        <dbReference type="ARBA" id="ARBA00022801"/>
    </source>
</evidence>
<keyword evidence="5" id="KW-0347">Helicase</keyword>
<evidence type="ECO:0000256" key="10">
    <source>
        <dbReference type="ARBA" id="ARBA00034617"/>
    </source>
</evidence>
<evidence type="ECO:0000256" key="5">
    <source>
        <dbReference type="ARBA" id="ARBA00022806"/>
    </source>
</evidence>
<dbReference type="GO" id="GO:0005524">
    <property type="term" value="F:ATP binding"/>
    <property type="evidence" value="ECO:0007669"/>
    <property type="project" value="UniProtKB-KW"/>
</dbReference>
<comment type="catalytic activity">
    <reaction evidence="10">
        <text>Couples ATP hydrolysis with the unwinding of duplex DNA by translocating in the 3'-5' direction.</text>
        <dbReference type="EC" id="5.6.2.4"/>
    </reaction>
</comment>
<reference evidence="15" key="3">
    <citation type="submission" date="2025-09" db="UniProtKB">
        <authorList>
            <consortium name="Ensembl"/>
        </authorList>
    </citation>
    <scope>IDENTIFICATION</scope>
</reference>
<organism evidence="15 16">
    <name type="scientific">Hucho hucho</name>
    <name type="common">huchen</name>
    <dbReference type="NCBI Taxonomy" id="62062"/>
    <lineage>
        <taxon>Eukaryota</taxon>
        <taxon>Metazoa</taxon>
        <taxon>Chordata</taxon>
        <taxon>Craniata</taxon>
        <taxon>Vertebrata</taxon>
        <taxon>Euteleostomi</taxon>
        <taxon>Actinopterygii</taxon>
        <taxon>Neopterygii</taxon>
        <taxon>Teleostei</taxon>
        <taxon>Protacanthopterygii</taxon>
        <taxon>Salmoniformes</taxon>
        <taxon>Salmonidae</taxon>
        <taxon>Salmoninae</taxon>
        <taxon>Hucho</taxon>
    </lineage>
</organism>
<feature type="compositionally biased region" description="Low complexity" evidence="13">
    <location>
        <begin position="8"/>
        <end position="19"/>
    </location>
</feature>
<evidence type="ECO:0000259" key="14">
    <source>
        <dbReference type="PROSITE" id="PS51192"/>
    </source>
</evidence>
<protein>
    <recommendedName>
        <fullName evidence="11">DNA 3'-5' helicase</fullName>
        <ecNumber evidence="11">5.6.2.4</ecNumber>
    </recommendedName>
</protein>
<evidence type="ECO:0000313" key="15">
    <source>
        <dbReference type="Ensembl" id="ENSHHUP00000042976.1"/>
    </source>
</evidence>
<dbReference type="GeneTree" id="ENSGT00940000160387"/>
<evidence type="ECO:0000256" key="13">
    <source>
        <dbReference type="SAM" id="MobiDB-lite"/>
    </source>
</evidence>
<dbReference type="PANTHER" id="PTHR13710:SF108">
    <property type="entry name" value="ATP-DEPENDENT DNA HELICASE Q4"/>
    <property type="match status" value="1"/>
</dbReference>
<comment type="similarity">
    <text evidence="2">Belongs to the helicase family. RecQ subfamily.</text>
</comment>
<feature type="domain" description="Helicase ATP-binding" evidence="14">
    <location>
        <begin position="122"/>
        <end position="290"/>
    </location>
</feature>
<evidence type="ECO:0000256" key="2">
    <source>
        <dbReference type="ARBA" id="ARBA00005446"/>
    </source>
</evidence>
<evidence type="ECO:0000256" key="1">
    <source>
        <dbReference type="ARBA" id="ARBA00004123"/>
    </source>
</evidence>
<dbReference type="AlphaFoldDB" id="A0A4W5MVI0"/>
<keyword evidence="9" id="KW-0539">Nucleus</keyword>
<comment type="subcellular location">
    <subcellularLocation>
        <location evidence="1">Nucleus</location>
    </subcellularLocation>
</comment>
<dbReference type="GO" id="GO:0005634">
    <property type="term" value="C:nucleus"/>
    <property type="evidence" value="ECO:0007669"/>
    <property type="project" value="UniProtKB-SubCell"/>
</dbReference>
<keyword evidence="4" id="KW-0378">Hydrolase</keyword>
<feature type="region of interest" description="Disordered" evidence="13">
    <location>
        <begin position="38"/>
        <end position="62"/>
    </location>
</feature>
<dbReference type="InterPro" id="IPR014001">
    <property type="entry name" value="Helicase_ATP-bd"/>
</dbReference>
<dbReference type="Pfam" id="PF00270">
    <property type="entry name" value="DEAD"/>
    <property type="match status" value="1"/>
</dbReference>
<dbReference type="SUPFAM" id="SSF52540">
    <property type="entry name" value="P-loop containing nucleoside triphosphate hydrolases"/>
    <property type="match status" value="1"/>
</dbReference>
<feature type="region of interest" description="Disordered" evidence="13">
    <location>
        <begin position="1"/>
        <end position="23"/>
    </location>
</feature>
<evidence type="ECO:0000256" key="3">
    <source>
        <dbReference type="ARBA" id="ARBA00022741"/>
    </source>
</evidence>
<dbReference type="InterPro" id="IPR011545">
    <property type="entry name" value="DEAD/DEAH_box_helicase_dom"/>
</dbReference>
<dbReference type="Ensembl" id="ENSHHUT00000044596.1">
    <property type="protein sequence ID" value="ENSHHUP00000042976.1"/>
    <property type="gene ID" value="ENSHHUG00000026429.1"/>
</dbReference>
<keyword evidence="8" id="KW-0413">Isomerase</keyword>
<keyword evidence="16" id="KW-1185">Reference proteome</keyword>
<proteinExistence type="inferred from homology"/>
<dbReference type="PROSITE" id="PS51192">
    <property type="entry name" value="HELICASE_ATP_BIND_1"/>
    <property type="match status" value="1"/>
</dbReference>
<dbReference type="PANTHER" id="PTHR13710">
    <property type="entry name" value="DNA HELICASE RECQ FAMILY MEMBER"/>
    <property type="match status" value="1"/>
</dbReference>
<evidence type="ECO:0000256" key="6">
    <source>
        <dbReference type="ARBA" id="ARBA00022840"/>
    </source>
</evidence>
<dbReference type="EC" id="5.6.2.4" evidence="11"/>
<comment type="catalytic activity">
    <reaction evidence="12">
        <text>ATP + H2O = ADP + phosphate + H(+)</text>
        <dbReference type="Rhea" id="RHEA:13065"/>
        <dbReference type="ChEBI" id="CHEBI:15377"/>
        <dbReference type="ChEBI" id="CHEBI:15378"/>
        <dbReference type="ChEBI" id="CHEBI:30616"/>
        <dbReference type="ChEBI" id="CHEBI:43474"/>
        <dbReference type="ChEBI" id="CHEBI:456216"/>
    </reaction>
</comment>
<dbReference type="InterPro" id="IPR027417">
    <property type="entry name" value="P-loop_NTPase"/>
</dbReference>
<dbReference type="GO" id="GO:0016787">
    <property type="term" value="F:hydrolase activity"/>
    <property type="evidence" value="ECO:0007669"/>
    <property type="project" value="UniProtKB-KW"/>
</dbReference>
<keyword evidence="3" id="KW-0547">Nucleotide-binding</keyword>
<evidence type="ECO:0000256" key="7">
    <source>
        <dbReference type="ARBA" id="ARBA00023125"/>
    </source>
</evidence>
<name>A0A4W5MVI0_9TELE</name>
<dbReference type="GO" id="GO:0003677">
    <property type="term" value="F:DNA binding"/>
    <property type="evidence" value="ECO:0007669"/>
    <property type="project" value="UniProtKB-KW"/>
</dbReference>
<dbReference type="SMART" id="SM00487">
    <property type="entry name" value="DEXDc"/>
    <property type="match status" value="1"/>
</dbReference>
<dbReference type="GO" id="GO:0005694">
    <property type="term" value="C:chromosome"/>
    <property type="evidence" value="ECO:0007669"/>
    <property type="project" value="TreeGrafter"/>
</dbReference>
<accession>A0A4W5MVI0</accession>
<dbReference type="FunFam" id="3.40.50.300:FF:000772">
    <property type="entry name" value="ATP-dependent DNA helicase Q4"/>
    <property type="match status" value="1"/>
</dbReference>
<dbReference type="GO" id="GO:0009378">
    <property type="term" value="F:four-way junction helicase activity"/>
    <property type="evidence" value="ECO:0007669"/>
    <property type="project" value="TreeGrafter"/>
</dbReference>
<dbReference type="STRING" id="62062.ENSHHUP00000042976"/>
<dbReference type="Proteomes" id="UP000314982">
    <property type="component" value="Unassembled WGS sequence"/>
</dbReference>
<evidence type="ECO:0000256" key="12">
    <source>
        <dbReference type="ARBA" id="ARBA00049360"/>
    </source>
</evidence>
<keyword evidence="7" id="KW-0238">DNA-binding</keyword>
<dbReference type="GO" id="GO:0000724">
    <property type="term" value="P:double-strand break repair via homologous recombination"/>
    <property type="evidence" value="ECO:0007669"/>
    <property type="project" value="TreeGrafter"/>
</dbReference>
<reference evidence="16" key="1">
    <citation type="submission" date="2018-06" db="EMBL/GenBank/DDBJ databases">
        <title>Genome assembly of Danube salmon.</title>
        <authorList>
            <person name="Macqueen D.J."/>
            <person name="Gundappa M.K."/>
        </authorList>
    </citation>
    <scope>NUCLEOTIDE SEQUENCE [LARGE SCALE GENOMIC DNA]</scope>
</reference>
<dbReference type="GO" id="GO:0043138">
    <property type="term" value="F:3'-5' DNA helicase activity"/>
    <property type="evidence" value="ECO:0007669"/>
    <property type="project" value="UniProtKB-EC"/>
</dbReference>
<reference evidence="15" key="2">
    <citation type="submission" date="2025-08" db="UniProtKB">
        <authorList>
            <consortium name="Ensembl"/>
        </authorList>
    </citation>
    <scope>IDENTIFICATION</scope>
</reference>
<evidence type="ECO:0000256" key="11">
    <source>
        <dbReference type="ARBA" id="ARBA00034808"/>
    </source>
</evidence>
<dbReference type="CDD" id="cd18018">
    <property type="entry name" value="DEXHc_RecQ4-like"/>
    <property type="match status" value="1"/>
</dbReference>
<dbReference type="Gene3D" id="3.40.50.300">
    <property type="entry name" value="P-loop containing nucleotide triphosphate hydrolases"/>
    <property type="match status" value="1"/>
</dbReference>
<dbReference type="GO" id="GO:0000723">
    <property type="term" value="P:telomere maintenance"/>
    <property type="evidence" value="ECO:0007669"/>
    <property type="project" value="TreeGrafter"/>
</dbReference>
<evidence type="ECO:0000256" key="8">
    <source>
        <dbReference type="ARBA" id="ARBA00023235"/>
    </source>
</evidence>
<evidence type="ECO:0000313" key="16">
    <source>
        <dbReference type="Proteomes" id="UP000314982"/>
    </source>
</evidence>
<keyword evidence="6" id="KW-0067">ATP-binding</keyword>
<evidence type="ECO:0000256" key="9">
    <source>
        <dbReference type="ARBA" id="ARBA00023242"/>
    </source>
</evidence>